<dbReference type="Proteomes" id="UP000264146">
    <property type="component" value="Chromosome"/>
</dbReference>
<proteinExistence type="inferred from homology"/>
<dbReference type="PANTHER" id="PTHR33602">
    <property type="entry name" value="REGULATORY PROTEIN RECX FAMILY PROTEIN"/>
    <property type="match status" value="1"/>
</dbReference>
<accession>A0A7Z7QPC8</accession>
<evidence type="ECO:0000313" key="8">
    <source>
        <dbReference type="EMBL" id="CAD7359333.1"/>
    </source>
</evidence>
<protein>
    <recommendedName>
        <fullName evidence="3 5">Regulatory protein RecX</fullName>
    </recommendedName>
</protein>
<dbReference type="InterPro" id="IPR036388">
    <property type="entry name" value="WH-like_DNA-bd_sf"/>
</dbReference>
<dbReference type="InterPro" id="IPR053925">
    <property type="entry name" value="RecX_HTH_3rd"/>
</dbReference>
<sequence>MIWGDKMNEITKIEVQKNNKERFNIYIDQVFAMGISMDTLVAFNLKKGDIVDKKQIDAINQEEYDRQAINQAMQYLSYRKRTRKEIKLHLLKQDFPEAVIARAIDYCEHLQLIDHRDYMISLKNTLLRTTDKGPEIFRQKLLEAGIETDLIDEGVQLYEEEQPIDAIVALAEKIMKQKKGPVSKVKLKIQQSLQQKGYRLDTIYKVMDQLEIEQDSEMIDKLLQRDLEKVYNKNQKKYSGQHLYMKTVEGLLRKGYQYDEIRQKLSESGIENE</sequence>
<evidence type="ECO:0000256" key="4">
    <source>
        <dbReference type="ARBA" id="ARBA00022490"/>
    </source>
</evidence>
<reference evidence="8 10" key="2">
    <citation type="submission" date="2020-11" db="EMBL/GenBank/DDBJ databases">
        <authorList>
            <consortium name="Pathogen Informatics"/>
        </authorList>
    </citation>
    <scope>NUCLEOTIDE SEQUENCE [LARGE SCALE GENOMIC DNA]</scope>
    <source>
        <strain evidence="8 10">NCTC12218</strain>
    </source>
</reference>
<evidence type="ECO:0000313" key="9">
    <source>
        <dbReference type="EMBL" id="SUM88139.1"/>
    </source>
</evidence>
<evidence type="ECO:0000256" key="1">
    <source>
        <dbReference type="ARBA" id="ARBA00004496"/>
    </source>
</evidence>
<comment type="similarity">
    <text evidence="2 5">Belongs to the RecX family.</text>
</comment>
<feature type="domain" description="RecX third three-helical" evidence="6">
    <location>
        <begin position="160"/>
        <end position="207"/>
    </location>
</feature>
<dbReference type="InterPro" id="IPR053926">
    <property type="entry name" value="RecX_HTH_1st"/>
</dbReference>
<dbReference type="NCBIfam" id="NF010733">
    <property type="entry name" value="PRK14135.1"/>
    <property type="match status" value="1"/>
</dbReference>
<dbReference type="GO" id="GO:0005737">
    <property type="term" value="C:cytoplasm"/>
    <property type="evidence" value="ECO:0007669"/>
    <property type="project" value="UniProtKB-SubCell"/>
</dbReference>
<evidence type="ECO:0000313" key="10">
    <source>
        <dbReference type="Proteomes" id="UP000264146"/>
    </source>
</evidence>
<feature type="domain" description="RecX third three-helical" evidence="6">
    <location>
        <begin position="223"/>
        <end position="264"/>
    </location>
</feature>
<keyword evidence="4 5" id="KW-0963">Cytoplasm</keyword>
<dbReference type="PANTHER" id="PTHR33602:SF1">
    <property type="entry name" value="REGULATORY PROTEIN RECX FAMILY PROTEIN"/>
    <property type="match status" value="1"/>
</dbReference>
<dbReference type="EMBL" id="UHEF01000001">
    <property type="protein sequence ID" value="SUM88139.1"/>
    <property type="molecule type" value="Genomic_DNA"/>
</dbReference>
<evidence type="ECO:0000256" key="2">
    <source>
        <dbReference type="ARBA" id="ARBA00009695"/>
    </source>
</evidence>
<evidence type="ECO:0000259" key="6">
    <source>
        <dbReference type="Pfam" id="PF21981"/>
    </source>
</evidence>
<reference evidence="9" key="1">
    <citation type="submission" date="2018-06" db="EMBL/GenBank/DDBJ databases">
        <authorList>
            <consortium name="Pathogen Informatics"/>
            <person name="Doyle S."/>
        </authorList>
    </citation>
    <scope>NUCLEOTIDE SEQUENCE [LARGE SCALE GENOMIC DNA]</scope>
    <source>
        <strain evidence="9">NCTC12218</strain>
    </source>
</reference>
<organism evidence="9">
    <name type="scientific">Staphylococcus schleiferi</name>
    <dbReference type="NCBI Taxonomy" id="1295"/>
    <lineage>
        <taxon>Bacteria</taxon>
        <taxon>Bacillati</taxon>
        <taxon>Bacillota</taxon>
        <taxon>Bacilli</taxon>
        <taxon>Bacillales</taxon>
        <taxon>Staphylococcaceae</taxon>
        <taxon>Staphylococcus</taxon>
    </lineage>
</organism>
<dbReference type="InterPro" id="IPR003783">
    <property type="entry name" value="Regulatory_RecX"/>
</dbReference>
<dbReference type="Pfam" id="PF21982">
    <property type="entry name" value="RecX_HTH1"/>
    <property type="match status" value="1"/>
</dbReference>
<evidence type="ECO:0000256" key="3">
    <source>
        <dbReference type="ARBA" id="ARBA00018111"/>
    </source>
</evidence>
<name>A0A7Z7QPC8_STASC</name>
<gene>
    <name evidence="9" type="primary">recX_1</name>
    <name evidence="5" type="synonym">recX</name>
    <name evidence="9" type="ORF">NCTC12218_00939</name>
</gene>
<feature type="domain" description="RecX first three-helical" evidence="7">
    <location>
        <begin position="68"/>
        <end position="107"/>
    </location>
</feature>
<evidence type="ECO:0000259" key="7">
    <source>
        <dbReference type="Pfam" id="PF21982"/>
    </source>
</evidence>
<dbReference type="Pfam" id="PF21981">
    <property type="entry name" value="RecX_HTH3"/>
    <property type="match status" value="2"/>
</dbReference>
<dbReference type="Gene3D" id="1.10.10.10">
    <property type="entry name" value="Winged helix-like DNA-binding domain superfamily/Winged helix DNA-binding domain"/>
    <property type="match status" value="3"/>
</dbReference>
<dbReference type="GO" id="GO:0006282">
    <property type="term" value="P:regulation of DNA repair"/>
    <property type="evidence" value="ECO:0007669"/>
    <property type="project" value="UniProtKB-UniRule"/>
</dbReference>
<comment type="subcellular location">
    <subcellularLocation>
        <location evidence="1 5">Cytoplasm</location>
    </subcellularLocation>
</comment>
<dbReference type="AlphaFoldDB" id="A0A7Z7QPC8"/>
<evidence type="ECO:0000256" key="5">
    <source>
        <dbReference type="HAMAP-Rule" id="MF_01114"/>
    </source>
</evidence>
<dbReference type="HAMAP" id="MF_01114">
    <property type="entry name" value="RecX"/>
    <property type="match status" value="1"/>
</dbReference>
<comment type="function">
    <text evidence="5">Modulates RecA activity.</text>
</comment>
<dbReference type="EMBL" id="LR962863">
    <property type="protein sequence ID" value="CAD7359333.1"/>
    <property type="molecule type" value="Genomic_DNA"/>
</dbReference>